<dbReference type="Pfam" id="PF01648">
    <property type="entry name" value="ACPS"/>
    <property type="match status" value="1"/>
</dbReference>
<dbReference type="GO" id="GO:0008897">
    <property type="term" value="F:holo-[acyl-carrier-protein] synthase activity"/>
    <property type="evidence" value="ECO:0007669"/>
    <property type="project" value="InterPro"/>
</dbReference>
<dbReference type="RefSeq" id="WP_257823169.1">
    <property type="nucleotide sequence ID" value="NZ_JABXYM010000002.1"/>
</dbReference>
<keyword evidence="2 5" id="KW-0808">Transferase</keyword>
<proteinExistence type="inferred from homology"/>
<feature type="domain" description="4'-phosphopantetheinyl transferase" evidence="3">
    <location>
        <begin position="114"/>
        <end position="172"/>
    </location>
</feature>
<sequence length="209" mass="24478">MYRLSPVKRCQQPRVFAGTVTSLERRKQELLSFITSDEQERARKIKRKQQRETFLLIRGYLRSVLSPLLNRAPQNIRLAYGTYGKPFINEECPYQFNVSHSKDRYLIGVRANGSIGVDVECYRTLNSHPMFFHPEEIRYISKGSGNKIDRWLWLWTRKEAFGKAIGEGLSERIVQRSIMEDVIAFEGKKYVLRTEEYASFTQSICIELV</sequence>
<evidence type="ECO:0000313" key="6">
    <source>
        <dbReference type="Proteomes" id="UP001057753"/>
    </source>
</evidence>
<evidence type="ECO:0000256" key="1">
    <source>
        <dbReference type="ARBA" id="ARBA00010990"/>
    </source>
</evidence>
<dbReference type="Pfam" id="PF22624">
    <property type="entry name" value="AASDHPPT_N"/>
    <property type="match status" value="1"/>
</dbReference>
<reference evidence="5" key="1">
    <citation type="submission" date="2020-06" db="EMBL/GenBank/DDBJ databases">
        <title>Insight into the genomes of haloalkaliphilic bacilli from Kenyan soda lakes.</title>
        <authorList>
            <person name="Mwirichia R."/>
            <person name="Villamizar G.C."/>
            <person name="Poehlein A."/>
            <person name="Mugweru J."/>
            <person name="Kipnyargis A."/>
            <person name="Kiplimo D."/>
            <person name="Orwa P."/>
            <person name="Daniel R."/>
        </authorList>
    </citation>
    <scope>NUCLEOTIDE SEQUENCE</scope>
    <source>
        <strain evidence="5">B1096_S55</strain>
    </source>
</reference>
<dbReference type="InterPro" id="IPR055066">
    <property type="entry name" value="AASDHPPT_N"/>
</dbReference>
<evidence type="ECO:0000313" key="5">
    <source>
        <dbReference type="EMBL" id="MCR6098785.1"/>
    </source>
</evidence>
<dbReference type="AlphaFoldDB" id="A0A9Q4B6F5"/>
<dbReference type="EMBL" id="JABXYM010000002">
    <property type="protein sequence ID" value="MCR6098785.1"/>
    <property type="molecule type" value="Genomic_DNA"/>
</dbReference>
<evidence type="ECO:0000259" key="4">
    <source>
        <dbReference type="Pfam" id="PF22624"/>
    </source>
</evidence>
<dbReference type="GO" id="GO:0019878">
    <property type="term" value="P:lysine biosynthetic process via aminoadipic acid"/>
    <property type="evidence" value="ECO:0007669"/>
    <property type="project" value="TreeGrafter"/>
</dbReference>
<dbReference type="PANTHER" id="PTHR12215:SF10">
    <property type="entry name" value="L-AMINOADIPATE-SEMIALDEHYDE DEHYDROGENASE-PHOSPHOPANTETHEINYL TRANSFERASE"/>
    <property type="match status" value="1"/>
</dbReference>
<protein>
    <submittedName>
        <fullName evidence="5">4'-phosphopantetheinyl transferase superfamily protein</fullName>
    </submittedName>
</protein>
<comment type="similarity">
    <text evidence="1">Belongs to the P-Pant transferase superfamily. Gsp/Sfp/HetI/AcpT family.</text>
</comment>
<dbReference type="InterPro" id="IPR008278">
    <property type="entry name" value="4-PPantetheinyl_Trfase_dom"/>
</dbReference>
<comment type="caution">
    <text evidence="5">The sequence shown here is derived from an EMBL/GenBank/DDBJ whole genome shotgun (WGS) entry which is preliminary data.</text>
</comment>
<feature type="domain" description="4'-phosphopantetheinyl transferase N-terminal" evidence="4">
    <location>
        <begin position="29"/>
        <end position="103"/>
    </location>
</feature>
<dbReference type="GO" id="GO:0005829">
    <property type="term" value="C:cytosol"/>
    <property type="evidence" value="ECO:0007669"/>
    <property type="project" value="TreeGrafter"/>
</dbReference>
<dbReference type="InterPro" id="IPR037143">
    <property type="entry name" value="4-PPantetheinyl_Trfase_dom_sf"/>
</dbReference>
<dbReference type="GO" id="GO:0000287">
    <property type="term" value="F:magnesium ion binding"/>
    <property type="evidence" value="ECO:0007669"/>
    <property type="project" value="InterPro"/>
</dbReference>
<gene>
    <name evidence="5" type="ORF">HXA33_19935</name>
</gene>
<name>A0A9Q4B6F5_SALAG</name>
<dbReference type="Gene3D" id="3.90.470.20">
    <property type="entry name" value="4'-phosphopantetheinyl transferase domain"/>
    <property type="match status" value="1"/>
</dbReference>
<dbReference type="InterPro" id="IPR050559">
    <property type="entry name" value="P-Pant_transferase_sf"/>
</dbReference>
<keyword evidence="6" id="KW-1185">Reference proteome</keyword>
<accession>A0A9Q4B6F5</accession>
<dbReference type="Proteomes" id="UP001057753">
    <property type="component" value="Unassembled WGS sequence"/>
</dbReference>
<evidence type="ECO:0000259" key="3">
    <source>
        <dbReference type="Pfam" id="PF01648"/>
    </source>
</evidence>
<evidence type="ECO:0000256" key="2">
    <source>
        <dbReference type="ARBA" id="ARBA00022679"/>
    </source>
</evidence>
<organism evidence="5 6">
    <name type="scientific">Salipaludibacillus agaradhaerens</name>
    <name type="common">Bacillus agaradhaerens</name>
    <dbReference type="NCBI Taxonomy" id="76935"/>
    <lineage>
        <taxon>Bacteria</taxon>
        <taxon>Bacillati</taxon>
        <taxon>Bacillota</taxon>
        <taxon>Bacilli</taxon>
        <taxon>Bacillales</taxon>
        <taxon>Bacillaceae</taxon>
    </lineage>
</organism>
<dbReference type="SUPFAM" id="SSF56214">
    <property type="entry name" value="4'-phosphopantetheinyl transferase"/>
    <property type="match status" value="2"/>
</dbReference>
<dbReference type="PANTHER" id="PTHR12215">
    <property type="entry name" value="PHOSPHOPANTETHEINE TRANSFERASE"/>
    <property type="match status" value="1"/>
</dbReference>